<proteinExistence type="predicted"/>
<accession>A0A7E4V0R1</accession>
<dbReference type="Proteomes" id="UP000492821">
    <property type="component" value="Unassembled WGS sequence"/>
</dbReference>
<dbReference type="WBParaSite" id="Pan_g15107.t1">
    <property type="protein sequence ID" value="Pan_g15107.t1"/>
    <property type="gene ID" value="Pan_g15107"/>
</dbReference>
<dbReference type="AlphaFoldDB" id="A0A7E4V0R1"/>
<evidence type="ECO:0000313" key="2">
    <source>
        <dbReference type="WBParaSite" id="Pan_g15107.t1"/>
    </source>
</evidence>
<organism evidence="1 2">
    <name type="scientific">Panagrellus redivivus</name>
    <name type="common">Microworm</name>
    <dbReference type="NCBI Taxonomy" id="6233"/>
    <lineage>
        <taxon>Eukaryota</taxon>
        <taxon>Metazoa</taxon>
        <taxon>Ecdysozoa</taxon>
        <taxon>Nematoda</taxon>
        <taxon>Chromadorea</taxon>
        <taxon>Rhabditida</taxon>
        <taxon>Tylenchina</taxon>
        <taxon>Panagrolaimomorpha</taxon>
        <taxon>Panagrolaimoidea</taxon>
        <taxon>Panagrolaimidae</taxon>
        <taxon>Panagrellus</taxon>
    </lineage>
</organism>
<keyword evidence="1" id="KW-1185">Reference proteome</keyword>
<reference evidence="2" key="2">
    <citation type="submission" date="2020-10" db="UniProtKB">
        <authorList>
            <consortium name="WormBaseParasite"/>
        </authorList>
    </citation>
    <scope>IDENTIFICATION</scope>
</reference>
<reference evidence="1" key="1">
    <citation type="journal article" date="2013" name="Genetics">
        <title>The draft genome and transcriptome of Panagrellus redivivus are shaped by the harsh demands of a free-living lifestyle.</title>
        <authorList>
            <person name="Srinivasan J."/>
            <person name="Dillman A.R."/>
            <person name="Macchietto M.G."/>
            <person name="Heikkinen L."/>
            <person name="Lakso M."/>
            <person name="Fracchia K.M."/>
            <person name="Antoshechkin I."/>
            <person name="Mortazavi A."/>
            <person name="Wong G."/>
            <person name="Sternberg P.W."/>
        </authorList>
    </citation>
    <scope>NUCLEOTIDE SEQUENCE [LARGE SCALE GENOMIC DNA]</scope>
    <source>
        <strain evidence="1">MT8872</strain>
    </source>
</reference>
<sequence>MTLHCNTFICDDNFDWFFTHIAQNNVKTSENRFEKIDCKAGKNAFDIRLHDSVVNMISTVLQDLHVGVEETESDQSGCKNVRTQVYYGLDHLNRVCPMDMNGVKIMG</sequence>
<evidence type="ECO:0000313" key="1">
    <source>
        <dbReference type="Proteomes" id="UP000492821"/>
    </source>
</evidence>
<protein>
    <submittedName>
        <fullName evidence="2">BTB domain-containing protein</fullName>
    </submittedName>
</protein>
<name>A0A7E4V0R1_PANRE</name>